<organism evidence="5 6">
    <name type="scientific">Cladobotryum mycophilum</name>
    <dbReference type="NCBI Taxonomy" id="491253"/>
    <lineage>
        <taxon>Eukaryota</taxon>
        <taxon>Fungi</taxon>
        <taxon>Dikarya</taxon>
        <taxon>Ascomycota</taxon>
        <taxon>Pezizomycotina</taxon>
        <taxon>Sordariomycetes</taxon>
        <taxon>Hypocreomycetidae</taxon>
        <taxon>Hypocreales</taxon>
        <taxon>Hypocreaceae</taxon>
        <taxon>Cladobotryum</taxon>
    </lineage>
</organism>
<feature type="compositionally biased region" description="Low complexity" evidence="4">
    <location>
        <begin position="71"/>
        <end position="83"/>
    </location>
</feature>
<dbReference type="InterPro" id="IPR001464">
    <property type="entry name" value="Annexin"/>
</dbReference>
<accession>A0ABR0SVR1</accession>
<proteinExistence type="inferred from homology"/>
<evidence type="ECO:0000256" key="3">
    <source>
        <dbReference type="ARBA" id="ARBA00023216"/>
    </source>
</evidence>
<feature type="compositionally biased region" description="Pro residues" evidence="4">
    <location>
        <begin position="19"/>
        <end position="30"/>
    </location>
</feature>
<dbReference type="PANTHER" id="PTHR10502:SF102">
    <property type="entry name" value="ANNEXIN B11"/>
    <property type="match status" value="1"/>
</dbReference>
<feature type="compositionally biased region" description="Pro residues" evidence="4">
    <location>
        <begin position="61"/>
        <end position="70"/>
    </location>
</feature>
<dbReference type="EMBL" id="JAVFKD010000004">
    <property type="protein sequence ID" value="KAK5996213.1"/>
    <property type="molecule type" value="Genomic_DNA"/>
</dbReference>
<dbReference type="PANTHER" id="PTHR10502">
    <property type="entry name" value="ANNEXIN"/>
    <property type="match status" value="1"/>
</dbReference>
<evidence type="ECO:0000313" key="5">
    <source>
        <dbReference type="EMBL" id="KAK5996213.1"/>
    </source>
</evidence>
<evidence type="ECO:0000256" key="1">
    <source>
        <dbReference type="ARBA" id="ARBA00007831"/>
    </source>
</evidence>
<evidence type="ECO:0000313" key="6">
    <source>
        <dbReference type="Proteomes" id="UP001338125"/>
    </source>
</evidence>
<keyword evidence="2" id="KW-0677">Repeat</keyword>
<evidence type="ECO:0000256" key="2">
    <source>
        <dbReference type="ARBA" id="ARBA00022737"/>
    </source>
</evidence>
<evidence type="ECO:0000256" key="4">
    <source>
        <dbReference type="SAM" id="MobiDB-lite"/>
    </source>
</evidence>
<dbReference type="PRINTS" id="PR00196">
    <property type="entry name" value="ANNEXIN"/>
</dbReference>
<dbReference type="InterPro" id="IPR037104">
    <property type="entry name" value="Annexin_sf"/>
</dbReference>
<sequence>MNPQQPPYGQQAPYGGYPPQAPPAGAPGQPPAQSYYGYGQQPPTGQPPTGQPPYQGQSYPGGPPHTPGQYPPLQQYQGQAYPPYGAPPPGSHPTPYGQPPVGAPYGQQPPPGQYGQHGQHGQQPPYQQQPYGAHPPAQHWQQPHQGPGQQQFAYSGPPTPASLGYDSAQQQLVPHIDTSSDVEALRKAMKGMGCDERALIRVFADRKYQNPWAMAQLVRDYNSRFIRDLGKDIKGETRGTFETALLALLRGPLENDVCTLDKALDRAGTDEEALMDVLLCRSNADIRAIIASYRAYKGRELLADIKDDVDDTLFRLYSMVLSATRAEDSTPVNPADIDHKITELQRATEGTIGANAVSVAQIFTSANDAQLRAMSDAYQRKYHRSLEDVIEREFRGDMEDALLRMLANAKDRASLDAQGLREPLMKTLSKDKLFINRALRLHWDRNRLVAAQVAYKKVYGQTLVKGTKELLSGDYEDLMVALIGEK</sequence>
<dbReference type="PROSITE" id="PS51897">
    <property type="entry name" value="ANNEXIN_2"/>
    <property type="match status" value="3"/>
</dbReference>
<feature type="compositionally biased region" description="Pro residues" evidence="4">
    <location>
        <begin position="84"/>
        <end position="112"/>
    </location>
</feature>
<dbReference type="InterPro" id="IPR018502">
    <property type="entry name" value="Annexin_repeat"/>
</dbReference>
<gene>
    <name evidence="5" type="ORF">PT974_04643</name>
</gene>
<keyword evidence="3" id="KW-0041">Annexin</keyword>
<feature type="compositionally biased region" description="Low complexity" evidence="4">
    <location>
        <begin position="7"/>
        <end position="18"/>
    </location>
</feature>
<dbReference type="Pfam" id="PF00191">
    <property type="entry name" value="Annexin"/>
    <property type="match status" value="3"/>
</dbReference>
<keyword evidence="6" id="KW-1185">Reference proteome</keyword>
<feature type="compositionally biased region" description="Low complexity" evidence="4">
    <location>
        <begin position="113"/>
        <end position="153"/>
    </location>
</feature>
<dbReference type="Proteomes" id="UP001338125">
    <property type="component" value="Unassembled WGS sequence"/>
</dbReference>
<reference evidence="5 6" key="1">
    <citation type="submission" date="2024-01" db="EMBL/GenBank/DDBJ databases">
        <title>Complete genome of Cladobotryum mycophilum ATHUM6906.</title>
        <authorList>
            <person name="Christinaki A.C."/>
            <person name="Myridakis A.I."/>
            <person name="Kouvelis V.N."/>
        </authorList>
    </citation>
    <scope>NUCLEOTIDE SEQUENCE [LARGE SCALE GENOMIC DNA]</scope>
    <source>
        <strain evidence="5 6">ATHUM6906</strain>
    </source>
</reference>
<feature type="region of interest" description="Disordered" evidence="4">
    <location>
        <begin position="1"/>
        <end position="165"/>
    </location>
</feature>
<comment type="similarity">
    <text evidence="1">Belongs to the annexin family.</text>
</comment>
<dbReference type="Gene3D" id="1.10.220.10">
    <property type="entry name" value="Annexin"/>
    <property type="match status" value="4"/>
</dbReference>
<comment type="caution">
    <text evidence="5">The sequence shown here is derived from an EMBL/GenBank/DDBJ whole genome shotgun (WGS) entry which is preliminary data.</text>
</comment>
<dbReference type="SMART" id="SM00335">
    <property type="entry name" value="ANX"/>
    <property type="match status" value="3"/>
</dbReference>
<dbReference type="SUPFAM" id="SSF47874">
    <property type="entry name" value="Annexin"/>
    <property type="match status" value="1"/>
</dbReference>
<name>A0ABR0SVR1_9HYPO</name>
<protein>
    <submittedName>
        <fullName evidence="5">Annexin-B12</fullName>
    </submittedName>
</protein>
<feature type="compositionally biased region" description="Low complexity" evidence="4">
    <location>
        <begin position="31"/>
        <end position="43"/>
    </location>
</feature>